<sequence length="79" mass="8511">MYLEINGFLPNNDPDDSLKYELAVDRALTDQIVGVLGHESLNAMAAAEWPLAKQQVAELSSIIGKPLPPHLALFIGVVA</sequence>
<reference evidence="2" key="1">
    <citation type="submission" date="2019-12" db="EMBL/GenBank/DDBJ databases">
        <title>Endophytic bacteria associated with Panax ginseng seedlings.</title>
        <authorList>
            <person name="Park J.M."/>
            <person name="Shin R."/>
            <person name="Jo S.H."/>
        </authorList>
    </citation>
    <scope>NUCLEOTIDE SEQUENCE [LARGE SCALE GENOMIC DNA]</scope>
    <source>
        <strain evidence="2">PgKB30</strain>
    </source>
</reference>
<gene>
    <name evidence="1" type="ORF">FX982_00079</name>
</gene>
<dbReference type="NCBIfam" id="NF040643">
    <property type="entry name" value="S6_alt_immun"/>
    <property type="match status" value="1"/>
</dbReference>
<dbReference type="Proteomes" id="UP000501989">
    <property type="component" value="Chromosome"/>
</dbReference>
<dbReference type="KEGG" id="pgg:FX982_00079"/>
<proteinExistence type="predicted"/>
<accession>A0A6M8MHD2</accession>
<dbReference type="AlphaFoldDB" id="A0A6M8MHD2"/>
<evidence type="ECO:0000313" key="1">
    <source>
        <dbReference type="EMBL" id="QKF49161.1"/>
    </source>
</evidence>
<name>A0A6M8MHD2_9PSED</name>
<keyword evidence="2" id="KW-1185">Reference proteome</keyword>
<evidence type="ECO:0000313" key="2">
    <source>
        <dbReference type="Proteomes" id="UP000501989"/>
    </source>
</evidence>
<protein>
    <submittedName>
        <fullName evidence="1">Uncharacterized protein</fullName>
    </submittedName>
</protein>
<dbReference type="InterPro" id="IPR049810">
    <property type="entry name" value="S6_alt_immun-like"/>
</dbReference>
<dbReference type="RefSeq" id="WP_172609217.1">
    <property type="nucleotide sequence ID" value="NZ_CP053746.1"/>
</dbReference>
<organism evidence="1 2">
    <name type="scientific">Pseudomonas graminis</name>
    <dbReference type="NCBI Taxonomy" id="158627"/>
    <lineage>
        <taxon>Bacteria</taxon>
        <taxon>Pseudomonadati</taxon>
        <taxon>Pseudomonadota</taxon>
        <taxon>Gammaproteobacteria</taxon>
        <taxon>Pseudomonadales</taxon>
        <taxon>Pseudomonadaceae</taxon>
        <taxon>Pseudomonas</taxon>
    </lineage>
</organism>
<dbReference type="EMBL" id="CP053746">
    <property type="protein sequence ID" value="QKF49161.1"/>
    <property type="molecule type" value="Genomic_DNA"/>
</dbReference>